<keyword evidence="1" id="KW-0547">Nucleotide-binding</keyword>
<protein>
    <submittedName>
        <fullName evidence="4">AAA family ATPase</fullName>
    </submittedName>
</protein>
<dbReference type="EMBL" id="JBHSIU010000054">
    <property type="protein sequence ID" value="MFC5004083.1"/>
    <property type="molecule type" value="Genomic_DNA"/>
</dbReference>
<dbReference type="RefSeq" id="WP_380123601.1">
    <property type="nucleotide sequence ID" value="NZ_JBHSIU010000054.1"/>
</dbReference>
<dbReference type="Pfam" id="PF13191">
    <property type="entry name" value="AAA_16"/>
    <property type="match status" value="1"/>
</dbReference>
<dbReference type="SUPFAM" id="SSF46894">
    <property type="entry name" value="C-terminal effector domain of the bipartite response regulators"/>
    <property type="match status" value="1"/>
</dbReference>
<evidence type="ECO:0000256" key="1">
    <source>
        <dbReference type="ARBA" id="ARBA00022741"/>
    </source>
</evidence>
<dbReference type="CDD" id="cd06170">
    <property type="entry name" value="LuxR_C_like"/>
    <property type="match status" value="1"/>
</dbReference>
<feature type="domain" description="HTH luxR-type" evidence="3">
    <location>
        <begin position="860"/>
        <end position="925"/>
    </location>
</feature>
<dbReference type="SMART" id="SM00421">
    <property type="entry name" value="HTH_LUXR"/>
    <property type="match status" value="1"/>
</dbReference>
<dbReference type="InterPro" id="IPR016032">
    <property type="entry name" value="Sig_transdc_resp-reg_C-effctor"/>
</dbReference>
<dbReference type="Gene3D" id="1.10.10.10">
    <property type="entry name" value="Winged helix-like DNA-binding domain superfamily/Winged helix DNA-binding domain"/>
    <property type="match status" value="1"/>
</dbReference>
<evidence type="ECO:0000259" key="3">
    <source>
        <dbReference type="PROSITE" id="PS50043"/>
    </source>
</evidence>
<dbReference type="SUPFAM" id="SSF52540">
    <property type="entry name" value="P-loop containing nucleoside triphosphate hydrolases"/>
    <property type="match status" value="1"/>
</dbReference>
<keyword evidence="5" id="KW-1185">Reference proteome</keyword>
<gene>
    <name evidence="4" type="ORF">ACFPIJ_40435</name>
</gene>
<dbReference type="PRINTS" id="PR00038">
    <property type="entry name" value="HTHLUXR"/>
</dbReference>
<comment type="caution">
    <text evidence="4">The sequence shown here is derived from an EMBL/GenBank/DDBJ whole genome shotgun (WGS) entry which is preliminary data.</text>
</comment>
<dbReference type="PROSITE" id="PS50043">
    <property type="entry name" value="HTH_LUXR_2"/>
    <property type="match status" value="1"/>
</dbReference>
<dbReference type="InterPro" id="IPR036388">
    <property type="entry name" value="WH-like_DNA-bd_sf"/>
</dbReference>
<evidence type="ECO:0000313" key="4">
    <source>
        <dbReference type="EMBL" id="MFC5004083.1"/>
    </source>
</evidence>
<sequence length="938" mass="99686">MSLPVVELLGRAEELELIDASLSGRSRVGAGLLLHGDPGIGKSALLDVAAVRAETAGMRVLRASGVEFEAGIGLSVVHQLIYPIRARIDRLAAGHGDVLRQVLDLPQRTALDPVLVSTAVLALLGEVAAGRPLLLVVDDVQWIDRGSATVLGFAARRIGTDPIMLLAAARSGASSLLHQVGLPEREIGPLADQPAAALLDAWHPGLAPASRRRLVAEAAGSPFALRELPAALTDGQRSGQEPLPTFLPLSRRLEAVFAAAVPALPAPTRQLLLLAALDADAGPGTISAALQSTAPDRADVGDLAPARRAGLVHADARPGRMSFRHPLIRSAIVQATPPDERRSAHLALAAALADEPGRRAWHLAGAATGPDESVARALEDAALSSRLGCSGSATVTRLVRAAELSPQPADRSRRLIEAAYLANTTEQFDQVTRLLADAKQAGDDAGQTQDTRTGSAFAAATATYLMHGEGDVDAAHRLLARALDDADTAETGSDWVNAMLEALLFVCVYADQPEPWQHLGRALARFSSERTTHLRLCYDALTDPGRVTYSVRKRLADALVALPADPPPWQLVPMAYAALVLDMLAPIRQVLRRMIDWERDNGGTGLVISGLLLLSGDSYNHGHWDEAEHLAQQGLDLATTHGYHLLAGQLRGHLAIIAALRGDADLARALSDEITTWAAPRGVGTTQTFARYARAFAAMGEGDYEAAYVQASQLNSRGRTGPGLASSWMVLDLVAAAVRTGHSDEARAWVAAAQQAGEDRISARTALITAGAAALAAHDNDAGGLFEAAMSLPENDRQPFEQARIQLAYGEWLRRTRDTTQARLHLRAALETLDRLGARPWVQRARDELRATGIPTTARPGARGAALTTQERQIATLAATGLTNKQIGQRLFLSHRTVSAHLHRLFPKLGVTTRAALRDALETITSDADGHAPRSQRP</sequence>
<accession>A0ABV9W9T4</accession>
<dbReference type="InterPro" id="IPR041664">
    <property type="entry name" value="AAA_16"/>
</dbReference>
<dbReference type="InterPro" id="IPR027417">
    <property type="entry name" value="P-loop_NTPase"/>
</dbReference>
<dbReference type="PANTHER" id="PTHR16305:SF35">
    <property type="entry name" value="TRANSCRIPTIONAL ACTIVATOR DOMAIN"/>
    <property type="match status" value="1"/>
</dbReference>
<name>A0ABV9W9T4_9ACTN</name>
<evidence type="ECO:0000313" key="5">
    <source>
        <dbReference type="Proteomes" id="UP001595912"/>
    </source>
</evidence>
<organism evidence="4 5">
    <name type="scientific">Dactylosporangium cerinum</name>
    <dbReference type="NCBI Taxonomy" id="1434730"/>
    <lineage>
        <taxon>Bacteria</taxon>
        <taxon>Bacillati</taxon>
        <taxon>Actinomycetota</taxon>
        <taxon>Actinomycetes</taxon>
        <taxon>Micromonosporales</taxon>
        <taxon>Micromonosporaceae</taxon>
        <taxon>Dactylosporangium</taxon>
    </lineage>
</organism>
<reference evidence="5" key="1">
    <citation type="journal article" date="2019" name="Int. J. Syst. Evol. Microbiol.">
        <title>The Global Catalogue of Microorganisms (GCM) 10K type strain sequencing project: providing services to taxonomists for standard genome sequencing and annotation.</title>
        <authorList>
            <consortium name="The Broad Institute Genomics Platform"/>
            <consortium name="The Broad Institute Genome Sequencing Center for Infectious Disease"/>
            <person name="Wu L."/>
            <person name="Ma J."/>
        </authorList>
    </citation>
    <scope>NUCLEOTIDE SEQUENCE [LARGE SCALE GENOMIC DNA]</scope>
    <source>
        <strain evidence="5">CGMCC 4.7152</strain>
    </source>
</reference>
<dbReference type="InterPro" id="IPR000792">
    <property type="entry name" value="Tscrpt_reg_LuxR_C"/>
</dbReference>
<evidence type="ECO:0000256" key="2">
    <source>
        <dbReference type="ARBA" id="ARBA00022840"/>
    </source>
</evidence>
<dbReference type="Proteomes" id="UP001595912">
    <property type="component" value="Unassembled WGS sequence"/>
</dbReference>
<proteinExistence type="predicted"/>
<dbReference type="Pfam" id="PF00196">
    <property type="entry name" value="GerE"/>
    <property type="match status" value="1"/>
</dbReference>
<dbReference type="PROSITE" id="PS00622">
    <property type="entry name" value="HTH_LUXR_1"/>
    <property type="match status" value="1"/>
</dbReference>
<dbReference type="PANTHER" id="PTHR16305">
    <property type="entry name" value="TESTICULAR SOLUBLE ADENYLYL CYCLASE"/>
    <property type="match status" value="1"/>
</dbReference>
<keyword evidence="2" id="KW-0067">ATP-binding</keyword>